<dbReference type="GO" id="GO:0006002">
    <property type="term" value="P:fructose 6-phosphate metabolic process"/>
    <property type="evidence" value="ECO:0007669"/>
    <property type="project" value="TreeGrafter"/>
</dbReference>
<dbReference type="GO" id="GO:0042132">
    <property type="term" value="F:fructose 1,6-bisphosphate 1-phosphatase activity"/>
    <property type="evidence" value="ECO:0007669"/>
    <property type="project" value="UniProtKB-EC"/>
</dbReference>
<dbReference type="GO" id="GO:0006000">
    <property type="term" value="P:fructose metabolic process"/>
    <property type="evidence" value="ECO:0007669"/>
    <property type="project" value="TreeGrafter"/>
</dbReference>
<reference evidence="7" key="1">
    <citation type="journal article" date="2019" name="Curr. Biol.">
        <title>Genome Sequence of Striga asiatica Provides Insight into the Evolution of Plant Parasitism.</title>
        <authorList>
            <person name="Yoshida S."/>
            <person name="Kim S."/>
            <person name="Wafula E.K."/>
            <person name="Tanskanen J."/>
            <person name="Kim Y.M."/>
            <person name="Honaas L."/>
            <person name="Yang Z."/>
            <person name="Spallek T."/>
            <person name="Conn C.E."/>
            <person name="Ichihashi Y."/>
            <person name="Cheong K."/>
            <person name="Cui S."/>
            <person name="Der J.P."/>
            <person name="Gundlach H."/>
            <person name="Jiao Y."/>
            <person name="Hori C."/>
            <person name="Ishida J.K."/>
            <person name="Kasahara H."/>
            <person name="Kiba T."/>
            <person name="Kim M.S."/>
            <person name="Koo N."/>
            <person name="Laohavisit A."/>
            <person name="Lee Y.H."/>
            <person name="Lumba S."/>
            <person name="McCourt P."/>
            <person name="Mortimer J.C."/>
            <person name="Mutuku J.M."/>
            <person name="Nomura T."/>
            <person name="Sasaki-Sekimoto Y."/>
            <person name="Seto Y."/>
            <person name="Wang Y."/>
            <person name="Wakatake T."/>
            <person name="Sakakibara H."/>
            <person name="Demura T."/>
            <person name="Yamaguchi S."/>
            <person name="Yoneyama K."/>
            <person name="Manabe R.I."/>
            <person name="Nelson D.C."/>
            <person name="Schulman A.H."/>
            <person name="Timko M.P."/>
            <person name="dePamphilis C.W."/>
            <person name="Choi D."/>
            <person name="Shirasu K."/>
        </authorList>
    </citation>
    <scope>NUCLEOTIDE SEQUENCE [LARGE SCALE GENOMIC DNA]</scope>
    <source>
        <strain evidence="7">cv. UVA1</strain>
    </source>
</reference>
<keyword evidence="7" id="KW-1185">Reference proteome</keyword>
<keyword evidence="4" id="KW-0378">Hydrolase</keyword>
<dbReference type="Proteomes" id="UP000325081">
    <property type="component" value="Unassembled WGS sequence"/>
</dbReference>
<dbReference type="PANTHER" id="PTHR11556:SF41">
    <property type="entry name" value="FRUCTOSE-1,6-BISPHOSPHATASE, CYTOSOLIC"/>
    <property type="match status" value="1"/>
</dbReference>
<dbReference type="Gene3D" id="3.30.540.10">
    <property type="entry name" value="Fructose-1,6-Bisphosphatase, subunit A, domain 1"/>
    <property type="match status" value="1"/>
</dbReference>
<comment type="similarity">
    <text evidence="4">Belongs to the FBPase class 1 family.</text>
</comment>
<dbReference type="EMBL" id="BKCP01008070">
    <property type="protein sequence ID" value="GER47871.1"/>
    <property type="molecule type" value="Genomic_DNA"/>
</dbReference>
<dbReference type="SUPFAM" id="SSF56655">
    <property type="entry name" value="Carbohydrate phosphatase"/>
    <property type="match status" value="2"/>
</dbReference>
<name>A0A5A7QVE3_STRAF</name>
<evidence type="ECO:0000256" key="4">
    <source>
        <dbReference type="RuleBase" id="RU000508"/>
    </source>
</evidence>
<dbReference type="InterPro" id="IPR000146">
    <property type="entry name" value="FBPase_class-1"/>
</dbReference>
<evidence type="ECO:0000313" key="6">
    <source>
        <dbReference type="EMBL" id="GER47871.1"/>
    </source>
</evidence>
<evidence type="ECO:0000256" key="1">
    <source>
        <dbReference type="ARBA" id="ARBA00001273"/>
    </source>
</evidence>
<dbReference type="OrthoDB" id="10256725at2759"/>
<evidence type="ECO:0000259" key="5">
    <source>
        <dbReference type="Pfam" id="PF00316"/>
    </source>
</evidence>
<accession>A0A5A7QVE3</accession>
<comment type="caution">
    <text evidence="6">The sequence shown here is derived from an EMBL/GenBank/DDBJ whole genome shotgun (WGS) entry which is preliminary data.</text>
</comment>
<dbReference type="EC" id="3.1.3.11" evidence="2"/>
<dbReference type="GO" id="GO:0006094">
    <property type="term" value="P:gluconeogenesis"/>
    <property type="evidence" value="ECO:0007669"/>
    <property type="project" value="TreeGrafter"/>
</dbReference>
<dbReference type="InterPro" id="IPR033391">
    <property type="entry name" value="FBPase_N"/>
</dbReference>
<dbReference type="GO" id="GO:0005986">
    <property type="term" value="P:sucrose biosynthetic process"/>
    <property type="evidence" value="ECO:0007669"/>
    <property type="project" value="TreeGrafter"/>
</dbReference>
<evidence type="ECO:0000313" key="7">
    <source>
        <dbReference type="Proteomes" id="UP000325081"/>
    </source>
</evidence>
<gene>
    <name evidence="6" type="ORF">STAS_25002</name>
</gene>
<sequence length="176" mass="19421">MDHAADAHRTDLMTITRHVLNEQSKHPESRGDFTILLSHIVLGCKFVCSAVNKAGLAKLIGLAGETNVQGEEQKKLDVLSNEVFINALVSSGRTCILVSEEDDEATFVEPSKRGKVLYEVFPMSFLMEQAGGQAFTGKQRALDLVPTKIHERSPIFLGSYDDVEEIKALYAAEEQK</sequence>
<comment type="catalytic activity">
    <reaction evidence="1">
        <text>beta-D-fructose 1,6-bisphosphate + H2O = beta-D-fructose 6-phosphate + phosphate</text>
        <dbReference type="Rhea" id="RHEA:11064"/>
        <dbReference type="ChEBI" id="CHEBI:15377"/>
        <dbReference type="ChEBI" id="CHEBI:32966"/>
        <dbReference type="ChEBI" id="CHEBI:43474"/>
        <dbReference type="ChEBI" id="CHEBI:57634"/>
        <dbReference type="EC" id="3.1.3.11"/>
    </reaction>
</comment>
<evidence type="ECO:0000256" key="3">
    <source>
        <dbReference type="ARBA" id="ARBA00032973"/>
    </source>
</evidence>
<keyword evidence="4" id="KW-0119">Carbohydrate metabolism</keyword>
<proteinExistence type="inferred from homology"/>
<dbReference type="PANTHER" id="PTHR11556">
    <property type="entry name" value="FRUCTOSE-1,6-BISPHOSPHATASE-RELATED"/>
    <property type="match status" value="1"/>
</dbReference>
<protein>
    <recommendedName>
        <fullName evidence="2">fructose-bisphosphatase</fullName>
        <ecNumber evidence="2">3.1.3.11</ecNumber>
    </recommendedName>
    <alternativeName>
        <fullName evidence="3">D-fructose-1,6-bisphosphate 1-phosphohydrolase</fullName>
    </alternativeName>
</protein>
<feature type="domain" description="Fructose-1-6-bisphosphatase class I N-terminal" evidence="5">
    <location>
        <begin position="13"/>
        <end position="117"/>
    </location>
</feature>
<dbReference type="InterPro" id="IPR028343">
    <property type="entry name" value="FBPtase"/>
</dbReference>
<organism evidence="6 7">
    <name type="scientific">Striga asiatica</name>
    <name type="common">Asiatic witchweed</name>
    <name type="synonym">Buchnera asiatica</name>
    <dbReference type="NCBI Taxonomy" id="4170"/>
    <lineage>
        <taxon>Eukaryota</taxon>
        <taxon>Viridiplantae</taxon>
        <taxon>Streptophyta</taxon>
        <taxon>Embryophyta</taxon>
        <taxon>Tracheophyta</taxon>
        <taxon>Spermatophyta</taxon>
        <taxon>Magnoliopsida</taxon>
        <taxon>eudicotyledons</taxon>
        <taxon>Gunneridae</taxon>
        <taxon>Pentapetalae</taxon>
        <taxon>asterids</taxon>
        <taxon>lamiids</taxon>
        <taxon>Lamiales</taxon>
        <taxon>Orobanchaceae</taxon>
        <taxon>Buchnereae</taxon>
        <taxon>Striga</taxon>
    </lineage>
</organism>
<dbReference type="GO" id="GO:0030388">
    <property type="term" value="P:fructose 1,6-bisphosphate metabolic process"/>
    <property type="evidence" value="ECO:0007669"/>
    <property type="project" value="TreeGrafter"/>
</dbReference>
<dbReference type="GO" id="GO:0005829">
    <property type="term" value="C:cytosol"/>
    <property type="evidence" value="ECO:0007669"/>
    <property type="project" value="TreeGrafter"/>
</dbReference>
<dbReference type="Pfam" id="PF00316">
    <property type="entry name" value="FBPase"/>
    <property type="match status" value="1"/>
</dbReference>
<dbReference type="PRINTS" id="PR00115">
    <property type="entry name" value="F16BPHPHTASE"/>
</dbReference>
<dbReference type="AlphaFoldDB" id="A0A5A7QVE3"/>
<evidence type="ECO:0000256" key="2">
    <source>
        <dbReference type="ARBA" id="ARBA00013093"/>
    </source>
</evidence>